<evidence type="ECO:0000313" key="17">
    <source>
        <dbReference type="Proteomes" id="UP001487740"/>
    </source>
</evidence>
<dbReference type="InterPro" id="IPR050125">
    <property type="entry name" value="GPCR_opsins"/>
</dbReference>
<evidence type="ECO:0000256" key="14">
    <source>
        <dbReference type="RuleBase" id="RU004951"/>
    </source>
</evidence>
<keyword evidence="5 14" id="KW-0681">Retinal protein</keyword>
<keyword evidence="13" id="KW-0844">Vision</keyword>
<feature type="domain" description="G-protein coupled receptors family 1 profile" evidence="15">
    <location>
        <begin position="86"/>
        <end position="342"/>
    </location>
</feature>
<feature type="transmembrane region" description="Helical" evidence="14">
    <location>
        <begin position="234"/>
        <end position="262"/>
    </location>
</feature>
<dbReference type="InterPro" id="IPR000276">
    <property type="entry name" value="GPCR_Rhodpsn"/>
</dbReference>
<comment type="caution">
    <text evidence="16">The sequence shown here is derived from an EMBL/GenBank/DDBJ whole genome shotgun (WGS) entry which is preliminary data.</text>
</comment>
<keyword evidence="11 14" id="KW-0675">Receptor</keyword>
<gene>
    <name evidence="16" type="ORF">O3P69_011592</name>
</gene>
<dbReference type="GO" id="GO:0009881">
    <property type="term" value="F:photoreceptor activity"/>
    <property type="evidence" value="ECO:0007669"/>
    <property type="project" value="UniProtKB-KW"/>
</dbReference>
<feature type="transmembrane region" description="Helical" evidence="14">
    <location>
        <begin position="107"/>
        <end position="127"/>
    </location>
</feature>
<evidence type="ECO:0000313" key="16">
    <source>
        <dbReference type="EMBL" id="KAK8383171.1"/>
    </source>
</evidence>
<keyword evidence="3 14" id="KW-0716">Sensory transduction</keyword>
<keyword evidence="17" id="KW-1185">Reference proteome</keyword>
<keyword evidence="4 14" id="KW-0812">Transmembrane</keyword>
<dbReference type="AlphaFoldDB" id="A0AAW0T746"/>
<evidence type="ECO:0000256" key="10">
    <source>
        <dbReference type="ARBA" id="ARBA00023157"/>
    </source>
</evidence>
<dbReference type="InterPro" id="IPR001760">
    <property type="entry name" value="Opsin"/>
</dbReference>
<dbReference type="PROSITE" id="PS50262">
    <property type="entry name" value="G_PROTEIN_RECEP_F1_2"/>
    <property type="match status" value="1"/>
</dbReference>
<comment type="subcellular location">
    <subcellularLocation>
        <location evidence="1 14">Membrane</location>
        <topology evidence="1 14">Multi-pass membrane protein</topology>
    </subcellularLocation>
</comment>
<feature type="transmembrane region" description="Helical" evidence="14">
    <location>
        <begin position="189"/>
        <end position="211"/>
    </location>
</feature>
<dbReference type="GO" id="GO:0007601">
    <property type="term" value="P:visual perception"/>
    <property type="evidence" value="ECO:0007669"/>
    <property type="project" value="UniProtKB-KW"/>
</dbReference>
<dbReference type="PRINTS" id="PR00238">
    <property type="entry name" value="OPSIN"/>
</dbReference>
<evidence type="ECO:0000256" key="12">
    <source>
        <dbReference type="ARBA" id="ARBA00023224"/>
    </source>
</evidence>
<dbReference type="InterPro" id="IPR017452">
    <property type="entry name" value="GPCR_Rhodpsn_7TM"/>
</dbReference>
<evidence type="ECO:0000256" key="3">
    <source>
        <dbReference type="ARBA" id="ARBA00022606"/>
    </source>
</evidence>
<dbReference type="Proteomes" id="UP001487740">
    <property type="component" value="Unassembled WGS sequence"/>
</dbReference>
<accession>A0AAW0T746</accession>
<organism evidence="16 17">
    <name type="scientific">Scylla paramamosain</name>
    <name type="common">Mud crab</name>
    <dbReference type="NCBI Taxonomy" id="85552"/>
    <lineage>
        <taxon>Eukaryota</taxon>
        <taxon>Metazoa</taxon>
        <taxon>Ecdysozoa</taxon>
        <taxon>Arthropoda</taxon>
        <taxon>Crustacea</taxon>
        <taxon>Multicrustacea</taxon>
        <taxon>Malacostraca</taxon>
        <taxon>Eumalacostraca</taxon>
        <taxon>Eucarida</taxon>
        <taxon>Decapoda</taxon>
        <taxon>Pleocyemata</taxon>
        <taxon>Brachyura</taxon>
        <taxon>Eubrachyura</taxon>
        <taxon>Portunoidea</taxon>
        <taxon>Portunidae</taxon>
        <taxon>Portuninae</taxon>
        <taxon>Scylla</taxon>
    </lineage>
</organism>
<evidence type="ECO:0000256" key="8">
    <source>
        <dbReference type="ARBA" id="ARBA00023040"/>
    </source>
</evidence>
<keyword evidence="7 14" id="KW-0157">Chromophore</keyword>
<evidence type="ECO:0000259" key="15">
    <source>
        <dbReference type="PROSITE" id="PS50262"/>
    </source>
</evidence>
<evidence type="ECO:0000256" key="4">
    <source>
        <dbReference type="ARBA" id="ARBA00022692"/>
    </source>
</evidence>
<evidence type="ECO:0000256" key="13">
    <source>
        <dbReference type="ARBA" id="ARBA00023305"/>
    </source>
</evidence>
<protein>
    <recommendedName>
        <fullName evidence="15">G-protein coupled receptors family 1 profile domain-containing protein</fullName>
    </recommendedName>
</protein>
<sequence length="612" mass="68727">METRIIIVETRIVIVETRIFIVETRIFIVETRIVIVETRIVIVETRIVIVETRIVIVELHRYRGNWNRIVIVETRIVIVELYRCRGNSYRYHGIASFRRLRTPANTFIVNLAASDLITSMLHSMAAYSSFRHQWSFGRLGCSVYGGGVGLLGLVSIVTLSFIAVERLIVIRTSSSSSKWRITRPTARKLIPAIWVYCCALSLPPFFGWSAYVPEGLMTSCSWDYISRNSSNRAYYVYLLVGGFVLPVTIITCCYTYILLALFRHSRLLLAHVPSRSTSARRTDLRTAQMVLTLILLFTISWSPYATVSFIGQFGDVRLLTPWVSALPALFAKASVIYNPIVYGMSHPHFRSSLQHLFSSVTSTHQHVHYKASTAARHVSVNSVLALPEDTQYRPWQSDASPSPRCPTGFTPRGHSMGPTPNEESWTCLLMPDLTTPATGDVANLSEPDLLRHDDRIIPAHLVTFAAYHREKRRFLRSALFCSESSLERYDRRPTPQRPRHTYVGGGGGLLPTTTPNCVLEQTGPGTWDHMALLAPSLPLNNDSTSIGSASPETPRTRATTYCRSPKLAHSKFVCAAGELAQTVTVATMNNNRRRSSTIHVCLRGNLHQYVDV</sequence>
<dbReference type="Gene3D" id="1.20.1070.10">
    <property type="entry name" value="Rhodopsin 7-helix transmembrane proteins"/>
    <property type="match status" value="1"/>
</dbReference>
<dbReference type="EMBL" id="JARAKH010000038">
    <property type="protein sequence ID" value="KAK8383171.1"/>
    <property type="molecule type" value="Genomic_DNA"/>
</dbReference>
<dbReference type="Pfam" id="PF00001">
    <property type="entry name" value="7tm_1"/>
    <property type="match status" value="1"/>
</dbReference>
<dbReference type="GO" id="GO:0007602">
    <property type="term" value="P:phototransduction"/>
    <property type="evidence" value="ECO:0007669"/>
    <property type="project" value="UniProtKB-KW"/>
</dbReference>
<name>A0AAW0T746_SCYPA</name>
<feature type="transmembrane region" description="Helical" evidence="14">
    <location>
        <begin position="283"/>
        <end position="302"/>
    </location>
</feature>
<dbReference type="GO" id="GO:0016020">
    <property type="term" value="C:membrane"/>
    <property type="evidence" value="ECO:0007669"/>
    <property type="project" value="UniProtKB-SubCell"/>
</dbReference>
<dbReference type="SUPFAM" id="SSF81321">
    <property type="entry name" value="Family A G protein-coupled receptor-like"/>
    <property type="match status" value="1"/>
</dbReference>
<comment type="caution">
    <text evidence="14">Lacks conserved residue(s) required for the propagation of feature annotation.</text>
</comment>
<keyword evidence="9 14" id="KW-0472">Membrane</keyword>
<keyword evidence="12 14" id="KW-0807">Transducer</keyword>
<feature type="transmembrane region" description="Helical" evidence="14">
    <location>
        <begin position="147"/>
        <end position="168"/>
    </location>
</feature>
<evidence type="ECO:0000256" key="7">
    <source>
        <dbReference type="ARBA" id="ARBA00022991"/>
    </source>
</evidence>
<keyword evidence="2 14" id="KW-0600">Photoreceptor protein</keyword>
<reference evidence="16 17" key="1">
    <citation type="submission" date="2023-03" db="EMBL/GenBank/DDBJ databases">
        <title>High-quality genome of Scylla paramamosain provides insights in environmental adaptation.</title>
        <authorList>
            <person name="Zhang L."/>
        </authorList>
    </citation>
    <scope>NUCLEOTIDE SEQUENCE [LARGE SCALE GENOMIC DNA]</scope>
    <source>
        <strain evidence="16">LZ_2023a</strain>
        <tissue evidence="16">Muscle</tissue>
    </source>
</reference>
<evidence type="ECO:0000256" key="2">
    <source>
        <dbReference type="ARBA" id="ARBA00022543"/>
    </source>
</evidence>
<dbReference type="PRINTS" id="PR00237">
    <property type="entry name" value="GPCRRHODOPSN"/>
</dbReference>
<proteinExistence type="inferred from homology"/>
<keyword evidence="10" id="KW-1015">Disulfide bond</keyword>
<evidence type="ECO:0000256" key="11">
    <source>
        <dbReference type="ARBA" id="ARBA00023170"/>
    </source>
</evidence>
<dbReference type="GO" id="GO:0004930">
    <property type="term" value="F:G protein-coupled receptor activity"/>
    <property type="evidence" value="ECO:0007669"/>
    <property type="project" value="UniProtKB-KW"/>
</dbReference>
<keyword evidence="8 14" id="KW-0297">G-protein coupled receptor</keyword>
<comment type="similarity">
    <text evidence="14">Belongs to the G-protein coupled receptor 1 family. Opsin subfamily.</text>
</comment>
<evidence type="ECO:0000256" key="6">
    <source>
        <dbReference type="ARBA" id="ARBA00022989"/>
    </source>
</evidence>
<evidence type="ECO:0000256" key="9">
    <source>
        <dbReference type="ARBA" id="ARBA00023136"/>
    </source>
</evidence>
<dbReference type="PANTHER" id="PTHR24240">
    <property type="entry name" value="OPSIN"/>
    <property type="match status" value="1"/>
</dbReference>
<evidence type="ECO:0000256" key="1">
    <source>
        <dbReference type="ARBA" id="ARBA00004141"/>
    </source>
</evidence>
<keyword evidence="6 14" id="KW-1133">Transmembrane helix</keyword>
<evidence type="ECO:0000256" key="5">
    <source>
        <dbReference type="ARBA" id="ARBA00022925"/>
    </source>
</evidence>